<feature type="compositionally biased region" description="Basic and acidic residues" evidence="1">
    <location>
        <begin position="1"/>
        <end position="36"/>
    </location>
</feature>
<feature type="region of interest" description="Disordered" evidence="1">
    <location>
        <begin position="1"/>
        <end position="49"/>
    </location>
</feature>
<dbReference type="OrthoDB" id="2382881at2759"/>
<organism evidence="2 3">
    <name type="scientific">Liparis tanakae</name>
    <name type="common">Tanaka's snailfish</name>
    <dbReference type="NCBI Taxonomy" id="230148"/>
    <lineage>
        <taxon>Eukaryota</taxon>
        <taxon>Metazoa</taxon>
        <taxon>Chordata</taxon>
        <taxon>Craniata</taxon>
        <taxon>Vertebrata</taxon>
        <taxon>Euteleostomi</taxon>
        <taxon>Actinopterygii</taxon>
        <taxon>Neopterygii</taxon>
        <taxon>Teleostei</taxon>
        <taxon>Neoteleostei</taxon>
        <taxon>Acanthomorphata</taxon>
        <taxon>Eupercaria</taxon>
        <taxon>Perciformes</taxon>
        <taxon>Cottioidei</taxon>
        <taxon>Cottales</taxon>
        <taxon>Liparidae</taxon>
        <taxon>Liparis</taxon>
    </lineage>
</organism>
<protein>
    <submittedName>
        <fullName evidence="2">Uncharacterized protein</fullName>
    </submittedName>
</protein>
<reference evidence="2 3" key="1">
    <citation type="submission" date="2019-03" db="EMBL/GenBank/DDBJ databases">
        <title>First draft genome of Liparis tanakae, snailfish: a comprehensive survey of snailfish specific genes.</title>
        <authorList>
            <person name="Kim W."/>
            <person name="Song I."/>
            <person name="Jeong J.-H."/>
            <person name="Kim D."/>
            <person name="Kim S."/>
            <person name="Ryu S."/>
            <person name="Song J.Y."/>
            <person name="Lee S.K."/>
        </authorList>
    </citation>
    <scope>NUCLEOTIDE SEQUENCE [LARGE SCALE GENOMIC DNA]</scope>
    <source>
        <tissue evidence="2">Muscle</tissue>
    </source>
</reference>
<evidence type="ECO:0000313" key="2">
    <source>
        <dbReference type="EMBL" id="TNN76451.1"/>
    </source>
</evidence>
<dbReference type="EMBL" id="SRLO01000093">
    <property type="protein sequence ID" value="TNN76451.1"/>
    <property type="molecule type" value="Genomic_DNA"/>
</dbReference>
<evidence type="ECO:0000313" key="3">
    <source>
        <dbReference type="Proteomes" id="UP000314294"/>
    </source>
</evidence>
<feature type="compositionally biased region" description="Polar residues" evidence="1">
    <location>
        <begin position="65"/>
        <end position="74"/>
    </location>
</feature>
<sequence length="90" mass="9788">MRSHRQEVQRSVVHDVFADSGEVHDLSDAEQRRDDQSPAAGALQEGGGPLLTHYFTVEKQREGWLSNSPSQGFTATAAVEPAAQPETNAQ</sequence>
<evidence type="ECO:0000256" key="1">
    <source>
        <dbReference type="SAM" id="MobiDB-lite"/>
    </source>
</evidence>
<dbReference type="AlphaFoldDB" id="A0A4Z2IF91"/>
<name>A0A4Z2IF91_9TELE</name>
<feature type="region of interest" description="Disordered" evidence="1">
    <location>
        <begin position="62"/>
        <end position="90"/>
    </location>
</feature>
<keyword evidence="3" id="KW-1185">Reference proteome</keyword>
<comment type="caution">
    <text evidence="2">The sequence shown here is derived from an EMBL/GenBank/DDBJ whole genome shotgun (WGS) entry which is preliminary data.</text>
</comment>
<dbReference type="Proteomes" id="UP000314294">
    <property type="component" value="Unassembled WGS sequence"/>
</dbReference>
<gene>
    <name evidence="2" type="ORF">EYF80_013316</name>
</gene>
<proteinExistence type="predicted"/>
<accession>A0A4Z2IF91</accession>